<feature type="region of interest" description="Disordered" evidence="1">
    <location>
        <begin position="324"/>
        <end position="358"/>
    </location>
</feature>
<dbReference type="InterPro" id="IPR045862">
    <property type="entry name" value="Trf4-like"/>
</dbReference>
<feature type="domain" description="Poly(A) RNA polymerase mitochondrial-like central palm" evidence="2">
    <location>
        <begin position="13"/>
        <end position="123"/>
    </location>
</feature>
<dbReference type="Gene3D" id="3.30.460.10">
    <property type="entry name" value="Beta Polymerase, domain 2"/>
    <property type="match status" value="1"/>
</dbReference>
<dbReference type="PANTHER" id="PTHR23092">
    <property type="entry name" value="POLY(A) RNA POLYMERASE"/>
    <property type="match status" value="1"/>
</dbReference>
<dbReference type="SUPFAM" id="SSF81301">
    <property type="entry name" value="Nucleotidyltransferase"/>
    <property type="match status" value="1"/>
</dbReference>
<protein>
    <recommendedName>
        <fullName evidence="2">Poly(A) RNA polymerase mitochondrial-like central palm domain-containing protein</fullName>
    </recommendedName>
</protein>
<dbReference type="SUPFAM" id="SSF81631">
    <property type="entry name" value="PAP/OAS1 substrate-binding domain"/>
    <property type="match status" value="1"/>
</dbReference>
<feature type="compositionally biased region" description="Basic residues" evidence="1">
    <location>
        <begin position="324"/>
        <end position="335"/>
    </location>
</feature>
<evidence type="ECO:0000313" key="3">
    <source>
        <dbReference type="EMBL" id="KAL0631798.1"/>
    </source>
</evidence>
<evidence type="ECO:0000313" key="4">
    <source>
        <dbReference type="Proteomes" id="UP001447188"/>
    </source>
</evidence>
<reference evidence="3 4" key="1">
    <citation type="submission" date="2024-02" db="EMBL/GenBank/DDBJ databases">
        <title>Discinaceae phylogenomics.</title>
        <authorList>
            <person name="Dirks A.C."/>
            <person name="James T.Y."/>
        </authorList>
    </citation>
    <scope>NUCLEOTIDE SEQUENCE [LARGE SCALE GENOMIC DNA]</scope>
    <source>
        <strain evidence="3 4">ACD0624</strain>
    </source>
</reference>
<dbReference type="InterPro" id="IPR054708">
    <property type="entry name" value="MTPAP-like_central"/>
</dbReference>
<dbReference type="Gene3D" id="1.10.1410.10">
    <property type="match status" value="1"/>
</dbReference>
<keyword evidence="4" id="KW-1185">Reference proteome</keyword>
<dbReference type="Proteomes" id="UP001447188">
    <property type="component" value="Unassembled WGS sequence"/>
</dbReference>
<proteinExistence type="predicted"/>
<dbReference type="EMBL" id="JBBBZM010000211">
    <property type="protein sequence ID" value="KAL0631798.1"/>
    <property type="molecule type" value="Genomic_DNA"/>
</dbReference>
<dbReference type="PANTHER" id="PTHR23092:SF52">
    <property type="entry name" value="POLY(A) RNA POLYMERASE CID12"/>
    <property type="match status" value="1"/>
</dbReference>
<organism evidence="3 4">
    <name type="scientific">Discina gigas</name>
    <dbReference type="NCBI Taxonomy" id="1032678"/>
    <lineage>
        <taxon>Eukaryota</taxon>
        <taxon>Fungi</taxon>
        <taxon>Dikarya</taxon>
        <taxon>Ascomycota</taxon>
        <taxon>Pezizomycotina</taxon>
        <taxon>Pezizomycetes</taxon>
        <taxon>Pezizales</taxon>
        <taxon>Discinaceae</taxon>
        <taxon>Discina</taxon>
    </lineage>
</organism>
<evidence type="ECO:0000259" key="2">
    <source>
        <dbReference type="Pfam" id="PF22600"/>
    </source>
</evidence>
<dbReference type="InterPro" id="IPR043519">
    <property type="entry name" value="NT_sf"/>
</dbReference>
<dbReference type="Pfam" id="PF22600">
    <property type="entry name" value="MTPAP-like_central"/>
    <property type="match status" value="1"/>
</dbReference>
<gene>
    <name evidence="3" type="ORF">Q9L58_009343</name>
</gene>
<comment type="caution">
    <text evidence="3">The sequence shown here is derived from an EMBL/GenBank/DDBJ whole genome shotgun (WGS) entry which is preliminary data.</text>
</comment>
<name>A0ABR3G755_9PEZI</name>
<sequence>MGSSVTALAARLVLSTEATIARRLALNRHAAAAATIWPGATITSVGSFAQNTSLNGSDLDVVVDIPGQSYRREVAGKWASMLRKELIAQRVTMDQSSTVIANARVPILTYVDLESRIGVDVSFLPNSIVNTEYVKGELELRPYMRTMLILLKYWLKSRNMNKVYTGGLGSYALSCTVIGYFNVRKHTKARKVTEELYDQWLTDQDIYHLLVDYLTFWTSQWRYASDMLEPSEGVIYKKGSQGHCGGNRNKLLAIADPTDPKNNVTAGTSKIMELRRSMKLLKDKLLVAGPGITQTDLLELLENTGKKFKDGKWAYNRKASFKKARKSFPGRKSKGGAKMLKDTTPGGTRQPLPPLGSV</sequence>
<dbReference type="CDD" id="cd05402">
    <property type="entry name" value="NT_PAP_TUTase"/>
    <property type="match status" value="1"/>
</dbReference>
<evidence type="ECO:0000256" key="1">
    <source>
        <dbReference type="SAM" id="MobiDB-lite"/>
    </source>
</evidence>
<accession>A0ABR3G755</accession>